<sequence>MFCIVHTYSILMLMLLCSINAFSQFYNKEVEAKIETVTNTEFIEISGTALNKTNVDQSLRYELSVFKKSLTSNSKTKQSGRFVLKAGEKKDLSKTTINAKEKDEIILLLLIYDIQDNLIGKDRIVFNDKKPDTKIIAEKIDIETDKAESVDGDVNRTSYGIELKGIVVEETKTKPGRDFFKMFSSKYNFYKINGEKVVTVSEVLALGINTKIEIEVGDKVVLEFFLSPRNEYLKTMADQAINVVNRYFINLRNDKEQINRY</sequence>
<dbReference type="EMBL" id="QVID01000001">
    <property type="protein sequence ID" value="RFN59960.1"/>
    <property type="molecule type" value="Genomic_DNA"/>
</dbReference>
<evidence type="ECO:0000256" key="3">
    <source>
        <dbReference type="ARBA" id="ARBA00022729"/>
    </source>
</evidence>
<organism evidence="5 6">
    <name type="scientific">Marixanthomonas ophiurae</name>
    <dbReference type="NCBI Taxonomy" id="387659"/>
    <lineage>
        <taxon>Bacteria</taxon>
        <taxon>Pseudomonadati</taxon>
        <taxon>Bacteroidota</taxon>
        <taxon>Flavobacteriia</taxon>
        <taxon>Flavobacteriales</taxon>
        <taxon>Flavobacteriaceae</taxon>
        <taxon>Marixanthomonas</taxon>
    </lineage>
</organism>
<name>A0A3E1QCS9_9FLAO</name>
<evidence type="ECO:0000313" key="5">
    <source>
        <dbReference type="EMBL" id="RFN59960.1"/>
    </source>
</evidence>
<protein>
    <recommendedName>
        <fullName evidence="2">Curli production assembly/transport component CsgE</fullName>
    </recommendedName>
</protein>
<comment type="function">
    <text evidence="1">May be involved in the biogenesis of curli organelles.</text>
</comment>
<accession>A0A3E1QCS9</accession>
<evidence type="ECO:0000256" key="1">
    <source>
        <dbReference type="ARBA" id="ARBA00003989"/>
    </source>
</evidence>
<keyword evidence="3 4" id="KW-0732">Signal</keyword>
<dbReference type="InterPro" id="IPR018900">
    <property type="entry name" value="Curli_CsgE"/>
</dbReference>
<dbReference type="Proteomes" id="UP000261082">
    <property type="component" value="Unassembled WGS sequence"/>
</dbReference>
<feature type="chain" id="PRO_5017811848" description="Curli production assembly/transport component CsgE" evidence="4">
    <location>
        <begin position="24"/>
        <end position="261"/>
    </location>
</feature>
<proteinExistence type="predicted"/>
<comment type="caution">
    <text evidence="5">The sequence shown here is derived from an EMBL/GenBank/DDBJ whole genome shotgun (WGS) entry which is preliminary data.</text>
</comment>
<reference evidence="5 6" key="1">
    <citation type="journal article" date="2007" name="Int. J. Syst. Evol. Microbiol.">
        <title>Marixanthomonas ophiurae gen. nov., sp. nov., a marine bacterium of the family Flavobacteriaceae isolated from a deep-sea brittle star.</title>
        <authorList>
            <person name="Romanenko L.A."/>
            <person name="Uchino M."/>
            <person name="Frolova G.M."/>
            <person name="Mikhailov V.V."/>
        </authorList>
    </citation>
    <scope>NUCLEOTIDE SEQUENCE [LARGE SCALE GENOMIC DNA]</scope>
    <source>
        <strain evidence="5 6">KMM 3046</strain>
    </source>
</reference>
<evidence type="ECO:0000256" key="4">
    <source>
        <dbReference type="SAM" id="SignalP"/>
    </source>
</evidence>
<dbReference type="Gene3D" id="2.60.40.2420">
    <property type="match status" value="1"/>
</dbReference>
<evidence type="ECO:0000313" key="6">
    <source>
        <dbReference type="Proteomes" id="UP000261082"/>
    </source>
</evidence>
<keyword evidence="6" id="KW-1185">Reference proteome</keyword>
<evidence type="ECO:0000256" key="2">
    <source>
        <dbReference type="ARBA" id="ARBA00014024"/>
    </source>
</evidence>
<gene>
    <name evidence="5" type="ORF">DZ858_07905</name>
</gene>
<dbReference type="NCBIfam" id="NF041112">
    <property type="entry name" value="chap_CsgH_alph"/>
    <property type="match status" value="1"/>
</dbReference>
<dbReference type="AlphaFoldDB" id="A0A3E1QCS9"/>
<dbReference type="InterPro" id="IPR047726">
    <property type="entry name" value="CsgH_dom"/>
</dbReference>
<feature type="signal peptide" evidence="4">
    <location>
        <begin position="1"/>
        <end position="23"/>
    </location>
</feature>
<dbReference type="Pfam" id="PF10627">
    <property type="entry name" value="CsgE"/>
    <property type="match status" value="1"/>
</dbReference>
<dbReference type="InterPro" id="IPR053722">
    <property type="entry name" value="Curli_assembly_CsgC/AgfC"/>
</dbReference>